<gene>
    <name evidence="2" type="ORF">TVAG_106740</name>
</gene>
<dbReference type="SMR" id="A2E6G6"/>
<dbReference type="CDD" id="cd07521">
    <property type="entry name" value="HAD_FCP1-like"/>
    <property type="match status" value="1"/>
</dbReference>
<dbReference type="AlphaFoldDB" id="A2E6G6"/>
<name>A2E6G6_TRIV3</name>
<dbReference type="KEGG" id="tva:4769737"/>
<dbReference type="InterPro" id="IPR036412">
    <property type="entry name" value="HAD-like_sf"/>
</dbReference>
<dbReference type="PANTHER" id="PTHR12210">
    <property type="entry name" value="DULLARD PROTEIN PHOSPHATASE"/>
    <property type="match status" value="1"/>
</dbReference>
<sequence length="210" mass="24050">MTALDFIERKVISHSPSQFESTLTTHAIIQASQIVDPQKKITLILDLDETLVHSRFHKPDWYDYEMPVQYNGITYTIYVQKRPGFDEFFKVIEPLYDIYIFTASLPEYAVPVVQKVIPTFPASKVLTRYHCQLIDGTLVKDLTIFDRDLSSIMIVDNSPACYKLQPENGIEVSSWLGDLSDDELLSYLLPILEGGANAIDVRQYIYNCSQ</sequence>
<dbReference type="NCBIfam" id="TIGR02251">
    <property type="entry name" value="HIF-SF_euk"/>
    <property type="match status" value="1"/>
</dbReference>
<dbReference type="eggNOG" id="KOG1605">
    <property type="taxonomic scope" value="Eukaryota"/>
</dbReference>
<dbReference type="InterPro" id="IPR050365">
    <property type="entry name" value="TIM50"/>
</dbReference>
<dbReference type="OMA" id="IYRHSKW"/>
<evidence type="ECO:0000313" key="3">
    <source>
        <dbReference type="Proteomes" id="UP000001542"/>
    </source>
</evidence>
<reference evidence="2" key="2">
    <citation type="journal article" date="2007" name="Science">
        <title>Draft genome sequence of the sexually transmitted pathogen Trichomonas vaginalis.</title>
        <authorList>
            <person name="Carlton J.M."/>
            <person name="Hirt R.P."/>
            <person name="Silva J.C."/>
            <person name="Delcher A.L."/>
            <person name="Schatz M."/>
            <person name="Zhao Q."/>
            <person name="Wortman J.R."/>
            <person name="Bidwell S.L."/>
            <person name="Alsmark U.C.M."/>
            <person name="Besteiro S."/>
            <person name="Sicheritz-Ponten T."/>
            <person name="Noel C.J."/>
            <person name="Dacks J.B."/>
            <person name="Foster P.G."/>
            <person name="Simillion C."/>
            <person name="Van de Peer Y."/>
            <person name="Miranda-Saavedra D."/>
            <person name="Barton G.J."/>
            <person name="Westrop G.D."/>
            <person name="Mueller S."/>
            <person name="Dessi D."/>
            <person name="Fiori P.L."/>
            <person name="Ren Q."/>
            <person name="Paulsen I."/>
            <person name="Zhang H."/>
            <person name="Bastida-Corcuera F.D."/>
            <person name="Simoes-Barbosa A."/>
            <person name="Brown M.T."/>
            <person name="Hayes R.D."/>
            <person name="Mukherjee M."/>
            <person name="Okumura C.Y."/>
            <person name="Schneider R."/>
            <person name="Smith A.J."/>
            <person name="Vanacova S."/>
            <person name="Villalvazo M."/>
            <person name="Haas B.J."/>
            <person name="Pertea M."/>
            <person name="Feldblyum T.V."/>
            <person name="Utterback T.R."/>
            <person name="Shu C.L."/>
            <person name="Osoegawa K."/>
            <person name="de Jong P.J."/>
            <person name="Hrdy I."/>
            <person name="Horvathova L."/>
            <person name="Zubacova Z."/>
            <person name="Dolezal P."/>
            <person name="Malik S.B."/>
            <person name="Logsdon J.M. Jr."/>
            <person name="Henze K."/>
            <person name="Gupta A."/>
            <person name="Wang C.C."/>
            <person name="Dunne R.L."/>
            <person name="Upcroft J.A."/>
            <person name="Upcroft P."/>
            <person name="White O."/>
            <person name="Salzberg S.L."/>
            <person name="Tang P."/>
            <person name="Chiu C.-H."/>
            <person name="Lee Y.-S."/>
            <person name="Embley T.M."/>
            <person name="Coombs G.H."/>
            <person name="Mottram J.C."/>
            <person name="Tachezy J."/>
            <person name="Fraser-Liggett C.M."/>
            <person name="Johnson P.J."/>
        </authorList>
    </citation>
    <scope>NUCLEOTIDE SEQUENCE [LARGE SCALE GENOMIC DNA]</scope>
    <source>
        <strain evidence="2">G3</strain>
    </source>
</reference>
<dbReference type="InterPro" id="IPR011948">
    <property type="entry name" value="Dullard_phosphatase"/>
</dbReference>
<evidence type="ECO:0000259" key="1">
    <source>
        <dbReference type="PROSITE" id="PS50969"/>
    </source>
</evidence>
<feature type="domain" description="FCP1 homology" evidence="1">
    <location>
        <begin position="36"/>
        <end position="195"/>
    </location>
</feature>
<dbReference type="PROSITE" id="PS50969">
    <property type="entry name" value="FCP1"/>
    <property type="match status" value="1"/>
</dbReference>
<evidence type="ECO:0000313" key="2">
    <source>
        <dbReference type="EMBL" id="EAY11779.1"/>
    </source>
</evidence>
<dbReference type="InParanoid" id="A2E6G6"/>
<dbReference type="GO" id="GO:0004721">
    <property type="term" value="F:phosphoprotein phosphatase activity"/>
    <property type="evidence" value="ECO:0000318"/>
    <property type="project" value="GO_Central"/>
</dbReference>
<dbReference type="SUPFAM" id="SSF56784">
    <property type="entry name" value="HAD-like"/>
    <property type="match status" value="1"/>
</dbReference>
<dbReference type="Pfam" id="PF03031">
    <property type="entry name" value="NIF"/>
    <property type="match status" value="1"/>
</dbReference>
<dbReference type="SMART" id="SM00577">
    <property type="entry name" value="CPDc"/>
    <property type="match status" value="1"/>
</dbReference>
<proteinExistence type="predicted"/>
<dbReference type="EMBL" id="DS113313">
    <property type="protein sequence ID" value="EAY11779.1"/>
    <property type="molecule type" value="Genomic_DNA"/>
</dbReference>
<organism evidence="2 3">
    <name type="scientific">Trichomonas vaginalis (strain ATCC PRA-98 / G3)</name>
    <dbReference type="NCBI Taxonomy" id="412133"/>
    <lineage>
        <taxon>Eukaryota</taxon>
        <taxon>Metamonada</taxon>
        <taxon>Parabasalia</taxon>
        <taxon>Trichomonadida</taxon>
        <taxon>Trichomonadidae</taxon>
        <taxon>Trichomonas</taxon>
    </lineage>
</organism>
<reference evidence="2" key="1">
    <citation type="submission" date="2006-10" db="EMBL/GenBank/DDBJ databases">
        <authorList>
            <person name="Amadeo P."/>
            <person name="Zhao Q."/>
            <person name="Wortman J."/>
            <person name="Fraser-Liggett C."/>
            <person name="Carlton J."/>
        </authorList>
    </citation>
    <scope>NUCLEOTIDE SEQUENCE</scope>
    <source>
        <strain evidence="2">G3</strain>
    </source>
</reference>
<dbReference type="InterPro" id="IPR023214">
    <property type="entry name" value="HAD_sf"/>
</dbReference>
<dbReference type="Proteomes" id="UP000001542">
    <property type="component" value="Unassembled WGS sequence"/>
</dbReference>
<protein>
    <submittedName>
        <fullName evidence="2">NLI interacting factor-like phosphatase family protein</fullName>
    </submittedName>
</protein>
<dbReference type="FunFam" id="3.40.50.1000:FF:000093">
    <property type="entry name" value="NLI interacting factor-like phosphatase family protein"/>
    <property type="match status" value="1"/>
</dbReference>
<dbReference type="RefSeq" id="XP_001324002.1">
    <property type="nucleotide sequence ID" value="XM_001323967.1"/>
</dbReference>
<accession>A2E6G6</accession>
<keyword evidence="3" id="KW-1185">Reference proteome</keyword>
<dbReference type="VEuPathDB" id="TrichDB:TVAG_106740"/>
<dbReference type="InterPro" id="IPR004274">
    <property type="entry name" value="FCP1_dom"/>
</dbReference>
<dbReference type="STRING" id="5722.A2E6G6"/>
<dbReference type="OrthoDB" id="277011at2759"/>
<dbReference type="VEuPathDB" id="TrichDB:TVAGG3_0040260"/>
<dbReference type="Gene3D" id="3.40.50.1000">
    <property type="entry name" value="HAD superfamily/HAD-like"/>
    <property type="match status" value="1"/>
</dbReference>